<dbReference type="RefSeq" id="XP_002953589.1">
    <property type="nucleotide sequence ID" value="XM_002953543.1"/>
</dbReference>
<feature type="region of interest" description="Disordered" evidence="1">
    <location>
        <begin position="252"/>
        <end position="289"/>
    </location>
</feature>
<dbReference type="Proteomes" id="UP000001058">
    <property type="component" value="Unassembled WGS sequence"/>
</dbReference>
<evidence type="ECO:0000313" key="3">
    <source>
        <dbReference type="Proteomes" id="UP000001058"/>
    </source>
</evidence>
<dbReference type="AlphaFoldDB" id="D8U4L9"/>
<protein>
    <submittedName>
        <fullName evidence="2">Uncharacterized protein</fullName>
    </submittedName>
</protein>
<organism evidence="3">
    <name type="scientific">Volvox carteri f. nagariensis</name>
    <dbReference type="NCBI Taxonomy" id="3068"/>
    <lineage>
        <taxon>Eukaryota</taxon>
        <taxon>Viridiplantae</taxon>
        <taxon>Chlorophyta</taxon>
        <taxon>core chlorophytes</taxon>
        <taxon>Chlorophyceae</taxon>
        <taxon>CS clade</taxon>
        <taxon>Chlamydomonadales</taxon>
        <taxon>Volvocaceae</taxon>
        <taxon>Volvox</taxon>
    </lineage>
</organism>
<dbReference type="KEGG" id="vcn:VOLCADRAFT_94372"/>
<dbReference type="EMBL" id="GL378358">
    <property type="protein sequence ID" value="EFJ45213.1"/>
    <property type="molecule type" value="Genomic_DNA"/>
</dbReference>
<evidence type="ECO:0000313" key="2">
    <source>
        <dbReference type="EMBL" id="EFJ45213.1"/>
    </source>
</evidence>
<sequence>MRSLSRTYPEVPPSQGFRGEGSRPPPATSRQDRPHTGNPAPAANDPLTSRVEDLSRQMARLSLLLERDLPMQFCEPVCPSYEEPYLDQVEYPMAHWRQGVSPTSPAFVKQVADFGPMPLPGKRPAAAPGQEAPRATCPSCAAAERSPGVTPVTLSRVTSPLDAACLSALRPAESREADPAKQTTRDHPETLPSIEAIGFRIVMHCRPNTCVSSRGQAWVQNSPAPGKGLGTFVLEVHDARVDEPLQEAVSPDIIQPGNRNAPGIEVTEGTTGSRAEPESGSVISMPEPYTDMQRPIEPLIQRILMPSGALPESTTSSEWKDDEWSIDSVVGSEGQEPRARVCLGDKEPEVPDVASTGLLLPQLLAQGQVAQGPMTGPQFDAQLPAASTPDGLDHDGHLKEAHFRGMVERSLRTKKAPDPELQALLVRAYLVT</sequence>
<accession>D8U4L9</accession>
<proteinExistence type="predicted"/>
<name>D8U4L9_VOLCA</name>
<evidence type="ECO:0000256" key="1">
    <source>
        <dbReference type="SAM" id="MobiDB-lite"/>
    </source>
</evidence>
<dbReference type="InParanoid" id="D8U4L9"/>
<gene>
    <name evidence="2" type="ORF">VOLCADRAFT_94372</name>
</gene>
<dbReference type="GeneID" id="9616153"/>
<reference evidence="2 3" key="1">
    <citation type="journal article" date="2010" name="Science">
        <title>Genomic analysis of organismal complexity in the multicellular green alga Volvox carteri.</title>
        <authorList>
            <person name="Prochnik S.E."/>
            <person name="Umen J."/>
            <person name="Nedelcu A.M."/>
            <person name="Hallmann A."/>
            <person name="Miller S.M."/>
            <person name="Nishii I."/>
            <person name="Ferris P."/>
            <person name="Kuo A."/>
            <person name="Mitros T."/>
            <person name="Fritz-Laylin L.K."/>
            <person name="Hellsten U."/>
            <person name="Chapman J."/>
            <person name="Simakov O."/>
            <person name="Rensing S.A."/>
            <person name="Terry A."/>
            <person name="Pangilinan J."/>
            <person name="Kapitonov V."/>
            <person name="Jurka J."/>
            <person name="Salamov A."/>
            <person name="Shapiro H."/>
            <person name="Schmutz J."/>
            <person name="Grimwood J."/>
            <person name="Lindquist E."/>
            <person name="Lucas S."/>
            <person name="Grigoriev I.V."/>
            <person name="Schmitt R."/>
            <person name="Kirk D."/>
            <person name="Rokhsar D.S."/>
        </authorList>
    </citation>
    <scope>NUCLEOTIDE SEQUENCE [LARGE SCALE GENOMIC DNA]</scope>
    <source>
        <strain evidence="3">f. Nagariensis / Eve</strain>
    </source>
</reference>
<feature type="region of interest" description="Disordered" evidence="1">
    <location>
        <begin position="1"/>
        <end position="48"/>
    </location>
</feature>
<keyword evidence="3" id="KW-1185">Reference proteome</keyword>